<organism evidence="1 2">
    <name type="scientific">Russula earlei</name>
    <dbReference type="NCBI Taxonomy" id="71964"/>
    <lineage>
        <taxon>Eukaryota</taxon>
        <taxon>Fungi</taxon>
        <taxon>Dikarya</taxon>
        <taxon>Basidiomycota</taxon>
        <taxon>Agaricomycotina</taxon>
        <taxon>Agaricomycetes</taxon>
        <taxon>Russulales</taxon>
        <taxon>Russulaceae</taxon>
        <taxon>Russula</taxon>
    </lineage>
</organism>
<keyword evidence="2" id="KW-1185">Reference proteome</keyword>
<proteinExistence type="predicted"/>
<comment type="caution">
    <text evidence="1">The sequence shown here is derived from an EMBL/GenBank/DDBJ whole genome shotgun (WGS) entry which is preliminary data.</text>
</comment>
<name>A0ACC0U3C6_9AGAM</name>
<evidence type="ECO:0000313" key="2">
    <source>
        <dbReference type="Proteomes" id="UP001207468"/>
    </source>
</evidence>
<dbReference type="Proteomes" id="UP001207468">
    <property type="component" value="Unassembled WGS sequence"/>
</dbReference>
<protein>
    <submittedName>
        <fullName evidence="1">Uncharacterized protein</fullName>
    </submittedName>
</protein>
<reference evidence="1" key="1">
    <citation type="submission" date="2021-03" db="EMBL/GenBank/DDBJ databases">
        <title>Evolutionary priming and transition to the ectomycorrhizal habit in an iconic lineage of mushroom-forming fungi: is preadaptation a requirement?</title>
        <authorList>
            <consortium name="DOE Joint Genome Institute"/>
            <person name="Looney B.P."/>
            <person name="Miyauchi S."/>
            <person name="Morin E."/>
            <person name="Drula E."/>
            <person name="Courty P.E."/>
            <person name="Chicoki N."/>
            <person name="Fauchery L."/>
            <person name="Kohler A."/>
            <person name="Kuo A."/>
            <person name="LaButti K."/>
            <person name="Pangilinan J."/>
            <person name="Lipzen A."/>
            <person name="Riley R."/>
            <person name="Andreopoulos W."/>
            <person name="He G."/>
            <person name="Johnson J."/>
            <person name="Barry K.W."/>
            <person name="Grigoriev I.V."/>
            <person name="Nagy L."/>
            <person name="Hibbett D."/>
            <person name="Henrissat B."/>
            <person name="Matheny P.B."/>
            <person name="Labbe J."/>
            <person name="Martin A.F."/>
        </authorList>
    </citation>
    <scope>NUCLEOTIDE SEQUENCE</scope>
    <source>
        <strain evidence="1">BPL698</strain>
    </source>
</reference>
<gene>
    <name evidence="1" type="ORF">F5148DRAFT_1150649</name>
</gene>
<dbReference type="EMBL" id="JAGFNK010000182">
    <property type="protein sequence ID" value="KAI9461051.1"/>
    <property type="molecule type" value="Genomic_DNA"/>
</dbReference>
<sequence>MANNFTQYYAPQIVGDALKISGYSIGICLLSGVRKNLTIRGQERRGDRDVEQSRELLQKNFTLIPPRMQKAILEQYRDVQGMKGKPENYGGPKFRKFLQARDYRRLSKDTYKTIKNASDKAIDDTFEAQVADTLRKPRGEPEDNFGTASTQSNPFTDSHAISTRTDAAVSEVDIVEMTTFESSPTGEAGVATGFIRADSEDQRVDQSPPEVDRQTRIRKLEVSSHPQPFTNETVAAIERQYLLTYSSIVRGTRGEVKSGQTAQCGVVMLGLDKRGFRREKMGPRRGGWKVILEGVPSRLDAIVVLVRGHRRDTIGRSGGEVGGTACLRCTVCGRGLACTSAPAMPRNRLCQVFSPPGNGNQRSVALLEQQAVGECAVKIEQVATTIGMSRRTMTWEDNANAKTPAQERQDGVAGFYETPLAAPGVPLLV</sequence>
<evidence type="ECO:0000313" key="1">
    <source>
        <dbReference type="EMBL" id="KAI9461051.1"/>
    </source>
</evidence>
<accession>A0ACC0U3C6</accession>